<reference evidence="3" key="1">
    <citation type="journal article" date="2019" name="Int. J. Syst. Evol. Microbiol.">
        <title>The Global Catalogue of Microorganisms (GCM) 10K type strain sequencing project: providing services to taxonomists for standard genome sequencing and annotation.</title>
        <authorList>
            <consortium name="The Broad Institute Genomics Platform"/>
            <consortium name="The Broad Institute Genome Sequencing Center for Infectious Disease"/>
            <person name="Wu L."/>
            <person name="Ma J."/>
        </authorList>
    </citation>
    <scope>NUCLEOTIDE SEQUENCE [LARGE SCALE GENOMIC DNA]</scope>
    <source>
        <strain evidence="3">CCUG 66188</strain>
    </source>
</reference>
<proteinExistence type="predicted"/>
<protein>
    <submittedName>
        <fullName evidence="2">Uncharacterized protein</fullName>
    </submittedName>
</protein>
<keyword evidence="3" id="KW-1185">Reference proteome</keyword>
<gene>
    <name evidence="2" type="ORF">ACFO6W_21085</name>
</gene>
<feature type="transmembrane region" description="Helical" evidence="1">
    <location>
        <begin position="66"/>
        <end position="88"/>
    </location>
</feature>
<keyword evidence="1" id="KW-0472">Membrane</keyword>
<keyword evidence="1" id="KW-0812">Transmembrane</keyword>
<comment type="caution">
    <text evidence="2">The sequence shown here is derived from an EMBL/GenBank/DDBJ whole genome shotgun (WGS) entry which is preliminary data.</text>
</comment>
<dbReference type="Proteomes" id="UP001596023">
    <property type="component" value="Unassembled WGS sequence"/>
</dbReference>
<dbReference type="RefSeq" id="WP_380000156.1">
    <property type="nucleotide sequence ID" value="NZ_JBHSGN010000122.1"/>
</dbReference>
<evidence type="ECO:0000256" key="1">
    <source>
        <dbReference type="SAM" id="Phobius"/>
    </source>
</evidence>
<evidence type="ECO:0000313" key="2">
    <source>
        <dbReference type="EMBL" id="MFC4676185.1"/>
    </source>
</evidence>
<accession>A0ABV9L193</accession>
<organism evidence="2 3">
    <name type="scientific">Dysgonomonas termitidis</name>
    <dbReference type="NCBI Taxonomy" id="1516126"/>
    <lineage>
        <taxon>Bacteria</taxon>
        <taxon>Pseudomonadati</taxon>
        <taxon>Bacteroidota</taxon>
        <taxon>Bacteroidia</taxon>
        <taxon>Bacteroidales</taxon>
        <taxon>Dysgonomonadaceae</taxon>
        <taxon>Dysgonomonas</taxon>
    </lineage>
</organism>
<name>A0ABV9L193_9BACT</name>
<sequence length="90" mass="10536">MKEPKLSLRQIEIMRHAIGLGNEKLKKSRYDAYRNRFVTSKIDEDWEYLVSIGYATKRDFESEKQIGYYVASMGAKYLTCLFGITITIED</sequence>
<evidence type="ECO:0000313" key="3">
    <source>
        <dbReference type="Proteomes" id="UP001596023"/>
    </source>
</evidence>
<dbReference type="EMBL" id="JBHSGN010000122">
    <property type="protein sequence ID" value="MFC4676185.1"/>
    <property type="molecule type" value="Genomic_DNA"/>
</dbReference>
<keyword evidence="1" id="KW-1133">Transmembrane helix</keyword>